<dbReference type="GO" id="GO:0043531">
    <property type="term" value="F:ADP binding"/>
    <property type="evidence" value="ECO:0007669"/>
    <property type="project" value="InterPro"/>
</dbReference>
<evidence type="ECO:0000256" key="10">
    <source>
        <dbReference type="ARBA" id="ARBA00022840"/>
    </source>
</evidence>
<dbReference type="FunFam" id="3.40.50.300:FF:001091">
    <property type="entry name" value="Probable disease resistance protein At1g61300"/>
    <property type="match status" value="1"/>
</dbReference>
<dbReference type="Gene3D" id="3.40.50.300">
    <property type="entry name" value="P-loop containing nucleotide triphosphate hydrolases"/>
    <property type="match status" value="1"/>
</dbReference>
<dbReference type="Pfam" id="PF23598">
    <property type="entry name" value="LRR_14"/>
    <property type="match status" value="1"/>
</dbReference>
<dbReference type="AlphaFoldDB" id="A0AAW2WA82"/>
<evidence type="ECO:0000256" key="5">
    <source>
        <dbReference type="ARBA" id="ARBA00022614"/>
    </source>
</evidence>
<evidence type="ECO:0000256" key="8">
    <source>
        <dbReference type="ARBA" id="ARBA00022741"/>
    </source>
</evidence>
<dbReference type="FunFam" id="1.10.10.10:FF:000322">
    <property type="entry name" value="Probable disease resistance protein At1g63360"/>
    <property type="match status" value="1"/>
</dbReference>
<dbReference type="SUPFAM" id="SSF52540">
    <property type="entry name" value="P-loop containing nucleoside triphosphate hydrolases"/>
    <property type="match status" value="1"/>
</dbReference>
<dbReference type="InterPro" id="IPR002182">
    <property type="entry name" value="NB-ARC"/>
</dbReference>
<gene>
    <name evidence="14" type="ORF">Sradi_0413000</name>
</gene>
<keyword evidence="9" id="KW-0611">Plant defense</keyword>
<comment type="caution">
    <text evidence="14">The sequence shown here is derived from an EMBL/GenBank/DDBJ whole genome shotgun (WGS) entry which is preliminary data.</text>
</comment>
<evidence type="ECO:0000256" key="2">
    <source>
        <dbReference type="ARBA" id="ARBA00004496"/>
    </source>
</evidence>
<dbReference type="InterPro" id="IPR042197">
    <property type="entry name" value="Apaf_helical"/>
</dbReference>
<dbReference type="Gene3D" id="1.10.8.430">
    <property type="entry name" value="Helical domain of apoptotic protease-activating factors"/>
    <property type="match status" value="1"/>
</dbReference>
<evidence type="ECO:0000256" key="1">
    <source>
        <dbReference type="ARBA" id="ARBA00002074"/>
    </source>
</evidence>
<dbReference type="Gene3D" id="1.10.10.10">
    <property type="entry name" value="Winged helix-like DNA-binding domain superfamily/Winged helix DNA-binding domain"/>
    <property type="match status" value="1"/>
</dbReference>
<reference evidence="14" key="1">
    <citation type="submission" date="2020-06" db="EMBL/GenBank/DDBJ databases">
        <authorList>
            <person name="Li T."/>
            <person name="Hu X."/>
            <person name="Zhang T."/>
            <person name="Song X."/>
            <person name="Zhang H."/>
            <person name="Dai N."/>
            <person name="Sheng W."/>
            <person name="Hou X."/>
            <person name="Wei L."/>
        </authorList>
    </citation>
    <scope>NUCLEOTIDE SEQUENCE</scope>
    <source>
        <strain evidence="14">G02</strain>
        <tissue evidence="14">Leaf</tissue>
    </source>
</reference>
<evidence type="ECO:0000259" key="11">
    <source>
        <dbReference type="Pfam" id="PF00931"/>
    </source>
</evidence>
<dbReference type="GO" id="GO:0005524">
    <property type="term" value="F:ATP binding"/>
    <property type="evidence" value="ECO:0007669"/>
    <property type="project" value="UniProtKB-KW"/>
</dbReference>
<dbReference type="Pfam" id="PF23559">
    <property type="entry name" value="WHD_DRP"/>
    <property type="match status" value="1"/>
</dbReference>
<keyword evidence="6" id="KW-0381">Hypersensitive response</keyword>
<evidence type="ECO:0000259" key="13">
    <source>
        <dbReference type="Pfam" id="PF23598"/>
    </source>
</evidence>
<reference evidence="14" key="2">
    <citation type="journal article" date="2024" name="Plant">
        <title>Genomic evolution and insights into agronomic trait innovations of Sesamum species.</title>
        <authorList>
            <person name="Miao H."/>
            <person name="Wang L."/>
            <person name="Qu L."/>
            <person name="Liu H."/>
            <person name="Sun Y."/>
            <person name="Le M."/>
            <person name="Wang Q."/>
            <person name="Wei S."/>
            <person name="Zheng Y."/>
            <person name="Lin W."/>
            <person name="Duan Y."/>
            <person name="Cao H."/>
            <person name="Xiong S."/>
            <person name="Wang X."/>
            <person name="Wei L."/>
            <person name="Li C."/>
            <person name="Ma Q."/>
            <person name="Ju M."/>
            <person name="Zhao R."/>
            <person name="Li G."/>
            <person name="Mu C."/>
            <person name="Tian Q."/>
            <person name="Mei H."/>
            <person name="Zhang T."/>
            <person name="Gao T."/>
            <person name="Zhang H."/>
        </authorList>
    </citation>
    <scope>NUCLEOTIDE SEQUENCE</scope>
    <source>
        <strain evidence="14">G02</strain>
    </source>
</reference>
<evidence type="ECO:0000256" key="9">
    <source>
        <dbReference type="ARBA" id="ARBA00022821"/>
    </source>
</evidence>
<dbReference type="PRINTS" id="PR00364">
    <property type="entry name" value="DISEASERSIST"/>
</dbReference>
<dbReference type="PANTHER" id="PTHR23155:SF1152">
    <property type="entry name" value="AAA+ ATPASE DOMAIN-CONTAINING PROTEIN"/>
    <property type="match status" value="1"/>
</dbReference>
<dbReference type="GO" id="GO:0005737">
    <property type="term" value="C:cytoplasm"/>
    <property type="evidence" value="ECO:0007669"/>
    <property type="project" value="UniProtKB-SubCell"/>
</dbReference>
<dbReference type="InterPro" id="IPR058922">
    <property type="entry name" value="WHD_DRP"/>
</dbReference>
<dbReference type="InterPro" id="IPR055414">
    <property type="entry name" value="LRR_R13L4/SHOC2-like"/>
</dbReference>
<dbReference type="SUPFAM" id="SSF52058">
    <property type="entry name" value="L domain-like"/>
    <property type="match status" value="1"/>
</dbReference>
<dbReference type="GO" id="GO:0009626">
    <property type="term" value="P:plant-type hypersensitive response"/>
    <property type="evidence" value="ECO:0007669"/>
    <property type="project" value="UniProtKB-KW"/>
</dbReference>
<keyword evidence="5" id="KW-0433">Leucine-rich repeat</keyword>
<dbReference type="InterPro" id="IPR044974">
    <property type="entry name" value="Disease_R_plants"/>
</dbReference>
<protein>
    <submittedName>
        <fullName evidence="14">Late blight resistance proteinR1A-4</fullName>
    </submittedName>
</protein>
<sequence>MCMKDWLTGSLSKLNIISIVGMGGIGKTTLARNLYNDSLIDYHFEIRAWVVLSQDYNMKLMFTSLVCSTGEPNGELNHKSIEELAERLYKNLKGRRYLVVMDDVWDTEVWDDVKRFFPDDNNGSRIILTTRQSDVAAYANSSNSIHQMSLLSPDASWDLLRKMVFGEKDCPSTLETIGQKIAHNCKGLPLAIVVIGSLLSKDNTTQEDWGRIAEDVKSAARNGGDQFMEILSLSYNYLPHHLKACFLYMGVFTEDYEIFVSQLIKLWIAEGFVKPPTPKSFEQVAEDYLKDLVDRCLIQVQRRTYTGEIKTCTIHDMLRELCMKKAHDEKLYQTMNRHSRVVPQGRSDQRRFSIHGGTFGHHTNDCDSYVLSRSLLYFCNGPGHSLLVSFTTSCRPLRVLDALTVRFYDFPVGVMELVHLRYLALTCSHMDELPASIYKLGNLQTLIVYRGDLPYPFWFPQDIFYMTLNIWKMPQLRHIMLERGFLPYPFLEPVVKDSVVLENLQTLTGVIDLRCTKEVCAIMPNLKKLGVSYISYIDDSQDKWSSYKFNNFVYLHQLETLKCRFITNPLANKFLPVNLTFPPNLKKLTLSGCRIPWEKMTVVGTLPNLQILKLRDYAFEGSTWEANEGEFSKLKFLLIDVSNLVHWRANDTHFPQLQHLRLSRCFSLEEIPLEIGEIQTLEMLELYECSPSVEASAMLIQEEQQSMENYGLRVHIKSSFGNDNASTSLRKVTK</sequence>
<keyword evidence="7" id="KW-0677">Repeat</keyword>
<dbReference type="EMBL" id="JACGWJ010000002">
    <property type="protein sequence ID" value="KAL0437051.1"/>
    <property type="molecule type" value="Genomic_DNA"/>
</dbReference>
<keyword evidence="8" id="KW-0547">Nucleotide-binding</keyword>
<comment type="similarity">
    <text evidence="3">Belongs to the disease resistance NB-LRR family.</text>
</comment>
<feature type="domain" description="Disease resistance R13L4/SHOC-2-like LRR" evidence="13">
    <location>
        <begin position="385"/>
        <end position="663"/>
    </location>
</feature>
<dbReference type="Gene3D" id="3.80.10.10">
    <property type="entry name" value="Ribonuclease Inhibitor"/>
    <property type="match status" value="1"/>
</dbReference>
<keyword evidence="10" id="KW-0067">ATP-binding</keyword>
<dbReference type="PANTHER" id="PTHR23155">
    <property type="entry name" value="DISEASE RESISTANCE PROTEIN RP"/>
    <property type="match status" value="1"/>
</dbReference>
<dbReference type="GO" id="GO:0051607">
    <property type="term" value="P:defense response to virus"/>
    <property type="evidence" value="ECO:0007669"/>
    <property type="project" value="UniProtKB-ARBA"/>
</dbReference>
<dbReference type="InterPro" id="IPR027417">
    <property type="entry name" value="P-loop_NTPase"/>
</dbReference>
<dbReference type="InterPro" id="IPR032675">
    <property type="entry name" value="LRR_dom_sf"/>
</dbReference>
<feature type="domain" description="Disease resistance protein winged helix" evidence="12">
    <location>
        <begin position="251"/>
        <end position="321"/>
    </location>
</feature>
<keyword evidence="4" id="KW-0963">Cytoplasm</keyword>
<name>A0AAW2WA82_SESRA</name>
<organism evidence="14">
    <name type="scientific">Sesamum radiatum</name>
    <name type="common">Black benniseed</name>
    <dbReference type="NCBI Taxonomy" id="300843"/>
    <lineage>
        <taxon>Eukaryota</taxon>
        <taxon>Viridiplantae</taxon>
        <taxon>Streptophyta</taxon>
        <taxon>Embryophyta</taxon>
        <taxon>Tracheophyta</taxon>
        <taxon>Spermatophyta</taxon>
        <taxon>Magnoliopsida</taxon>
        <taxon>eudicotyledons</taxon>
        <taxon>Gunneridae</taxon>
        <taxon>Pentapetalae</taxon>
        <taxon>asterids</taxon>
        <taxon>lamiids</taxon>
        <taxon>Lamiales</taxon>
        <taxon>Pedaliaceae</taxon>
        <taxon>Sesamum</taxon>
    </lineage>
</organism>
<evidence type="ECO:0000256" key="6">
    <source>
        <dbReference type="ARBA" id="ARBA00022667"/>
    </source>
</evidence>
<dbReference type="Pfam" id="PF00931">
    <property type="entry name" value="NB-ARC"/>
    <property type="match status" value="1"/>
</dbReference>
<evidence type="ECO:0000313" key="14">
    <source>
        <dbReference type="EMBL" id="KAL0437051.1"/>
    </source>
</evidence>
<comment type="subcellular location">
    <subcellularLocation>
        <location evidence="2">Cytoplasm</location>
    </subcellularLocation>
</comment>
<dbReference type="InterPro" id="IPR036388">
    <property type="entry name" value="WH-like_DNA-bd_sf"/>
</dbReference>
<evidence type="ECO:0000259" key="12">
    <source>
        <dbReference type="Pfam" id="PF23559"/>
    </source>
</evidence>
<feature type="domain" description="NB-ARC" evidence="11">
    <location>
        <begin position="11"/>
        <end position="169"/>
    </location>
</feature>
<proteinExistence type="inferred from homology"/>
<comment type="function">
    <text evidence="1">Confers resistance to late blight (Phytophthora infestans) races carrying the avirulence gene Avr1. Resistance proteins guard the plant against pathogens that contain an appropriate avirulence protein via an indirect interaction with this avirulence protein. That triggers a defense system including the hypersensitive response, which restricts the pathogen growth.</text>
</comment>
<evidence type="ECO:0000256" key="4">
    <source>
        <dbReference type="ARBA" id="ARBA00022490"/>
    </source>
</evidence>
<evidence type="ECO:0000256" key="7">
    <source>
        <dbReference type="ARBA" id="ARBA00022737"/>
    </source>
</evidence>
<accession>A0AAW2WA82</accession>
<evidence type="ECO:0000256" key="3">
    <source>
        <dbReference type="ARBA" id="ARBA00008894"/>
    </source>
</evidence>